<dbReference type="EMBL" id="CP036298">
    <property type="protein sequence ID" value="QDV27753.1"/>
    <property type="molecule type" value="Genomic_DNA"/>
</dbReference>
<proteinExistence type="predicted"/>
<feature type="transmembrane region" description="Helical" evidence="2">
    <location>
        <begin position="164"/>
        <end position="185"/>
    </location>
</feature>
<evidence type="ECO:0000256" key="2">
    <source>
        <dbReference type="SAM" id="Phobius"/>
    </source>
</evidence>
<protein>
    <recommendedName>
        <fullName evidence="5">Glycosyltransferase RgtA/B/C/D-like domain-containing protein</fullName>
    </recommendedName>
</protein>
<feature type="transmembrane region" description="Helical" evidence="2">
    <location>
        <begin position="547"/>
        <end position="568"/>
    </location>
</feature>
<dbReference type="KEGG" id="ahel:Q31a_61460"/>
<feature type="transmembrane region" description="Helical" evidence="2">
    <location>
        <begin position="421"/>
        <end position="437"/>
    </location>
</feature>
<organism evidence="3 4">
    <name type="scientific">Aureliella helgolandensis</name>
    <dbReference type="NCBI Taxonomy" id="2527968"/>
    <lineage>
        <taxon>Bacteria</taxon>
        <taxon>Pseudomonadati</taxon>
        <taxon>Planctomycetota</taxon>
        <taxon>Planctomycetia</taxon>
        <taxon>Pirellulales</taxon>
        <taxon>Pirellulaceae</taxon>
        <taxon>Aureliella</taxon>
    </lineage>
</organism>
<name>A0A518GGQ2_9BACT</name>
<accession>A0A518GGQ2</accession>
<keyword evidence="2" id="KW-1133">Transmembrane helix</keyword>
<evidence type="ECO:0000313" key="4">
    <source>
        <dbReference type="Proteomes" id="UP000318017"/>
    </source>
</evidence>
<feature type="transmembrane region" description="Helical" evidence="2">
    <location>
        <begin position="35"/>
        <end position="55"/>
    </location>
</feature>
<feature type="region of interest" description="Disordered" evidence="1">
    <location>
        <begin position="1"/>
        <end position="26"/>
    </location>
</feature>
<keyword evidence="4" id="KW-1185">Reference proteome</keyword>
<evidence type="ECO:0008006" key="5">
    <source>
        <dbReference type="Google" id="ProtNLM"/>
    </source>
</evidence>
<sequence length="811" mass="86631">MTNNSPKPDNRHARKRNAASQSGRVGGASAASRGFSYRATGCLILLGSLLAYLFLFLRQPSLFGLSDADGEPFDRFVDLLVMPGLAGHFLGDGSLSIAVWDRVPILLAGLAWLGLAVGIGWPVIKGGLSGISRPESFAIAALVGLALLSTTTLLVGWAGALGHIAPLAISIGVLGVGCWLLPVMLGRFAAPSIAVPPDGPSRASGDAAQGAAGDAHAVAGGSVGSLEDVVGDSDAWLVRHQAVVWLARLVPVATCLLAAIYLWGSCLPAWEFDVVEYHMQAPKEFYQAGKIDFVSHNVYANMPLGVEMHTLAAMMIAREFLGAQEGWWWGALVGKVIVASYSLLAAAVLGGFIARHCGRWAGWSAAGLLLAVPGHVHVALSGLIDGALGAYCLAVIVVLSCLDIPRGAANTATRSVHGLRIRRILLIASVLAGAAAATKYPGLVFSVIPLGLVAVYQLAKFRSASTWGWGLAAVLLGLALTCLPWYLKNATLTGNPVYPLAYGLFGGSGLDEASALQWSEAHRPGGSNARNVYSPGRLLDSLSQLTYASPFVNPAVIFLAACSIVFGWRRGRDWFAFRQERQDGSPSDVWQRYWWLSLLWILAVWWLATHRIDRFWLPAVPLLAGLAASSAVCIGRWVSASLSTAVVLGGLVYGVLTALSGASQIDNRFLVPLAELHQQARDESQPGLVSPLTVWCNANLEPQASKLLLIGEAKAFDFEAPILYATCFNENPGEKWLRGQVAESQLKALRQGEVTHVVVNWQEIERYRSPGNYGFSAWPTRADTEQWLTDAVVEEVDTGLDPRSVQVFRVQ</sequence>
<feature type="transmembrane region" description="Helical" evidence="2">
    <location>
        <begin position="360"/>
        <end position="380"/>
    </location>
</feature>
<feature type="transmembrane region" description="Helical" evidence="2">
    <location>
        <begin position="136"/>
        <end position="158"/>
    </location>
</feature>
<feature type="transmembrane region" description="Helical" evidence="2">
    <location>
        <begin position="589"/>
        <end position="609"/>
    </location>
</feature>
<dbReference type="Proteomes" id="UP000318017">
    <property type="component" value="Chromosome"/>
</dbReference>
<dbReference type="OrthoDB" id="9785476at2"/>
<keyword evidence="2" id="KW-0472">Membrane</keyword>
<feature type="transmembrane region" description="Helical" evidence="2">
    <location>
        <begin position="327"/>
        <end position="353"/>
    </location>
</feature>
<feature type="transmembrane region" description="Helical" evidence="2">
    <location>
        <begin position="642"/>
        <end position="662"/>
    </location>
</feature>
<feature type="transmembrane region" description="Helical" evidence="2">
    <location>
        <begin position="466"/>
        <end position="487"/>
    </location>
</feature>
<gene>
    <name evidence="3" type="ORF">Q31a_61460</name>
</gene>
<evidence type="ECO:0000313" key="3">
    <source>
        <dbReference type="EMBL" id="QDV27753.1"/>
    </source>
</evidence>
<evidence type="ECO:0000256" key="1">
    <source>
        <dbReference type="SAM" id="MobiDB-lite"/>
    </source>
</evidence>
<feature type="transmembrane region" description="Helical" evidence="2">
    <location>
        <begin position="242"/>
        <end position="263"/>
    </location>
</feature>
<feature type="transmembrane region" description="Helical" evidence="2">
    <location>
        <begin position="615"/>
        <end position="635"/>
    </location>
</feature>
<feature type="transmembrane region" description="Helical" evidence="2">
    <location>
        <begin position="386"/>
        <end position="409"/>
    </location>
</feature>
<dbReference type="AlphaFoldDB" id="A0A518GGQ2"/>
<keyword evidence="2" id="KW-0812">Transmembrane</keyword>
<dbReference type="RefSeq" id="WP_145085616.1">
    <property type="nucleotide sequence ID" value="NZ_CP036298.1"/>
</dbReference>
<reference evidence="3 4" key="1">
    <citation type="submission" date="2019-02" db="EMBL/GenBank/DDBJ databases">
        <title>Deep-cultivation of Planctomycetes and their phenomic and genomic characterization uncovers novel biology.</title>
        <authorList>
            <person name="Wiegand S."/>
            <person name="Jogler M."/>
            <person name="Boedeker C."/>
            <person name="Pinto D."/>
            <person name="Vollmers J."/>
            <person name="Rivas-Marin E."/>
            <person name="Kohn T."/>
            <person name="Peeters S.H."/>
            <person name="Heuer A."/>
            <person name="Rast P."/>
            <person name="Oberbeckmann S."/>
            <person name="Bunk B."/>
            <person name="Jeske O."/>
            <person name="Meyerdierks A."/>
            <person name="Storesund J.E."/>
            <person name="Kallscheuer N."/>
            <person name="Luecker S."/>
            <person name="Lage O.M."/>
            <person name="Pohl T."/>
            <person name="Merkel B.J."/>
            <person name="Hornburger P."/>
            <person name="Mueller R.-W."/>
            <person name="Bruemmer F."/>
            <person name="Labrenz M."/>
            <person name="Spormann A.M."/>
            <person name="Op den Camp H."/>
            <person name="Overmann J."/>
            <person name="Amann R."/>
            <person name="Jetten M.S.M."/>
            <person name="Mascher T."/>
            <person name="Medema M.H."/>
            <person name="Devos D.P."/>
            <person name="Kaster A.-K."/>
            <person name="Ovreas L."/>
            <person name="Rohde M."/>
            <person name="Galperin M.Y."/>
            <person name="Jogler C."/>
        </authorList>
    </citation>
    <scope>NUCLEOTIDE SEQUENCE [LARGE SCALE GENOMIC DNA]</scope>
    <source>
        <strain evidence="3 4">Q31a</strain>
    </source>
</reference>
<feature type="transmembrane region" description="Helical" evidence="2">
    <location>
        <begin position="105"/>
        <end position="124"/>
    </location>
</feature>